<evidence type="ECO:0000313" key="2">
    <source>
        <dbReference type="Proteomes" id="UP000030750"/>
    </source>
</evidence>
<evidence type="ECO:0000313" key="1">
    <source>
        <dbReference type="EMBL" id="CDJ49174.1"/>
    </source>
</evidence>
<name>U6LKS6_9EIME</name>
<accession>U6LKS6</accession>
<dbReference type="VEuPathDB" id="ToxoDB:EBH_0082330"/>
<sequence>MYSNIGDWAFMFDGMLSQEDGNSERGGDGWQRGQFVLCRFFWPAAVARLDARCILSLNSVNMNRRLFAIRNVAIVVGRLTKNASTKTLDAASCIGLHLVLE</sequence>
<dbReference type="EMBL" id="HG711514">
    <property type="protein sequence ID" value="CDJ49174.1"/>
    <property type="molecule type" value="Genomic_DNA"/>
</dbReference>
<keyword evidence="2" id="KW-1185">Reference proteome</keyword>
<protein>
    <submittedName>
        <fullName evidence="1">Uncharacterized protein</fullName>
    </submittedName>
</protein>
<proteinExistence type="predicted"/>
<gene>
    <name evidence="1" type="ORF">EBH_0082330</name>
</gene>
<reference evidence="1" key="2">
    <citation type="submission" date="2013-10" db="EMBL/GenBank/DDBJ databases">
        <authorList>
            <person name="Aslett M."/>
        </authorList>
    </citation>
    <scope>NUCLEOTIDE SEQUENCE [LARGE SCALE GENOMIC DNA]</scope>
    <source>
        <strain evidence="1">Houghton</strain>
    </source>
</reference>
<organism evidence="1 2">
    <name type="scientific">Eimeria brunetti</name>
    <dbReference type="NCBI Taxonomy" id="51314"/>
    <lineage>
        <taxon>Eukaryota</taxon>
        <taxon>Sar</taxon>
        <taxon>Alveolata</taxon>
        <taxon>Apicomplexa</taxon>
        <taxon>Conoidasida</taxon>
        <taxon>Coccidia</taxon>
        <taxon>Eucoccidiorida</taxon>
        <taxon>Eimeriorina</taxon>
        <taxon>Eimeriidae</taxon>
        <taxon>Eimeria</taxon>
    </lineage>
</organism>
<reference evidence="1" key="1">
    <citation type="submission" date="2013-10" db="EMBL/GenBank/DDBJ databases">
        <title>Genomic analysis of the causative agents of coccidiosis in chickens.</title>
        <authorList>
            <person name="Reid A.J."/>
            <person name="Blake D."/>
            <person name="Billington K."/>
            <person name="Browne H."/>
            <person name="Dunn M."/>
            <person name="Hung S."/>
            <person name="Kawahara F."/>
            <person name="Miranda-Saavedra D."/>
            <person name="Mourier T."/>
            <person name="Nagra H."/>
            <person name="Otto T.D."/>
            <person name="Rawlings N."/>
            <person name="Sanchez A."/>
            <person name="Sanders M."/>
            <person name="Subramaniam C."/>
            <person name="Tay Y."/>
            <person name="Dear P."/>
            <person name="Doerig C."/>
            <person name="Gruber A."/>
            <person name="Parkinson J."/>
            <person name="Shirley M."/>
            <person name="Wan K.L."/>
            <person name="Berriman M."/>
            <person name="Tomley F."/>
            <person name="Pain A."/>
        </authorList>
    </citation>
    <scope>NUCLEOTIDE SEQUENCE [LARGE SCALE GENOMIC DNA]</scope>
    <source>
        <strain evidence="1">Houghton</strain>
    </source>
</reference>
<dbReference type="Proteomes" id="UP000030750">
    <property type="component" value="Unassembled WGS sequence"/>
</dbReference>
<dbReference type="AlphaFoldDB" id="U6LKS6"/>